<dbReference type="GeneID" id="19974731"/>
<gene>
    <name evidence="2" type="ORF">HMPREF1541_07392</name>
</gene>
<keyword evidence="3" id="KW-1185">Reference proteome</keyword>
<reference evidence="2 3" key="1">
    <citation type="submission" date="2013-03" db="EMBL/GenBank/DDBJ databases">
        <title>The Genome Sequence of Phialophora europaea CBS 101466.</title>
        <authorList>
            <consortium name="The Broad Institute Genomics Platform"/>
            <person name="Cuomo C."/>
            <person name="de Hoog S."/>
            <person name="Gorbushina A."/>
            <person name="Walker B."/>
            <person name="Young S.K."/>
            <person name="Zeng Q."/>
            <person name="Gargeya S."/>
            <person name="Fitzgerald M."/>
            <person name="Haas B."/>
            <person name="Abouelleil A."/>
            <person name="Allen A.W."/>
            <person name="Alvarado L."/>
            <person name="Arachchi H.M."/>
            <person name="Berlin A.M."/>
            <person name="Chapman S.B."/>
            <person name="Gainer-Dewar J."/>
            <person name="Goldberg J."/>
            <person name="Griggs A."/>
            <person name="Gujja S."/>
            <person name="Hansen M."/>
            <person name="Howarth C."/>
            <person name="Imamovic A."/>
            <person name="Ireland A."/>
            <person name="Larimer J."/>
            <person name="McCowan C."/>
            <person name="Murphy C."/>
            <person name="Pearson M."/>
            <person name="Poon T.W."/>
            <person name="Priest M."/>
            <person name="Roberts A."/>
            <person name="Saif S."/>
            <person name="Shea T."/>
            <person name="Sisk P."/>
            <person name="Sykes S."/>
            <person name="Wortman J."/>
            <person name="Nusbaum C."/>
            <person name="Birren B."/>
        </authorList>
    </citation>
    <scope>NUCLEOTIDE SEQUENCE [LARGE SCALE GENOMIC DNA]</scope>
    <source>
        <strain evidence="2 3">CBS 101466</strain>
    </source>
</reference>
<dbReference type="GO" id="GO:0006813">
    <property type="term" value="P:potassium ion transport"/>
    <property type="evidence" value="ECO:0007669"/>
    <property type="project" value="TreeGrafter"/>
</dbReference>
<feature type="region of interest" description="Disordered" evidence="1">
    <location>
        <begin position="255"/>
        <end position="278"/>
    </location>
</feature>
<dbReference type="GO" id="GO:0005743">
    <property type="term" value="C:mitochondrial inner membrane"/>
    <property type="evidence" value="ECO:0007669"/>
    <property type="project" value="TreeGrafter"/>
</dbReference>
<dbReference type="RefSeq" id="XP_008719938.1">
    <property type="nucleotide sequence ID" value="XM_008721716.1"/>
</dbReference>
<dbReference type="AlphaFoldDB" id="W2RPW2"/>
<evidence type="ECO:0000256" key="1">
    <source>
        <dbReference type="SAM" id="MobiDB-lite"/>
    </source>
</evidence>
<dbReference type="Proteomes" id="UP000030752">
    <property type="component" value="Unassembled WGS sequence"/>
</dbReference>
<dbReference type="eggNOG" id="KOG4539">
    <property type="taxonomic scope" value="Eukaryota"/>
</dbReference>
<organism evidence="2 3">
    <name type="scientific">Cyphellophora europaea (strain CBS 101466)</name>
    <name type="common">Phialophora europaea</name>
    <dbReference type="NCBI Taxonomy" id="1220924"/>
    <lineage>
        <taxon>Eukaryota</taxon>
        <taxon>Fungi</taxon>
        <taxon>Dikarya</taxon>
        <taxon>Ascomycota</taxon>
        <taxon>Pezizomycotina</taxon>
        <taxon>Eurotiomycetes</taxon>
        <taxon>Chaetothyriomycetidae</taxon>
        <taxon>Chaetothyriales</taxon>
        <taxon>Cyphellophoraceae</taxon>
        <taxon>Cyphellophora</taxon>
    </lineage>
</organism>
<dbReference type="PANTHER" id="PTHR28062">
    <property type="entry name" value="K+-H+ EXCHANGE-LIKE PROTEIN"/>
    <property type="match status" value="1"/>
</dbReference>
<dbReference type="FunCoup" id="W2RPW2">
    <property type="interactions" value="6"/>
</dbReference>
<dbReference type="HOGENOM" id="CLU_043838_2_0_1"/>
<protein>
    <submittedName>
        <fullName evidence="2">Uncharacterized protein</fullName>
    </submittedName>
</protein>
<dbReference type="GO" id="GO:1902600">
    <property type="term" value="P:proton transmembrane transport"/>
    <property type="evidence" value="ECO:0007669"/>
    <property type="project" value="TreeGrafter"/>
</dbReference>
<dbReference type="EMBL" id="KB822723">
    <property type="protein sequence ID" value="ETN37769.1"/>
    <property type="molecule type" value="Genomic_DNA"/>
</dbReference>
<evidence type="ECO:0000313" key="2">
    <source>
        <dbReference type="EMBL" id="ETN37769.1"/>
    </source>
</evidence>
<evidence type="ECO:0000313" key="3">
    <source>
        <dbReference type="Proteomes" id="UP000030752"/>
    </source>
</evidence>
<sequence>MRIFLLPLTTRQALIYCQKPAQQVAKPASYTDRAINYAAKTWEKWEAAEKGWKKTVVTYGNAGLKRVPYQEWGLKSFPPGVPKKEAETITNAVKHDVVYPGNIMHQNDVPKVLLRLARERKQLHWNRFIGSLLGMPITLPFALVPVIPNIPFFYLVFRCWSHWRALQGSNHLDAIVENKLYRPVSSPTIEDLYDQIAPDAPDFNFVTASQLEDKTAPEEKIILRLDSHLKMAARLRVPELSGEIERAVWQVDRAMRKQREESTKQASQRGGDGKDKQQ</sequence>
<dbReference type="PANTHER" id="PTHR28062:SF1">
    <property type="entry name" value="TRANSMEMBRANE PROTEIN"/>
    <property type="match status" value="1"/>
</dbReference>
<dbReference type="InParanoid" id="W2RPW2"/>
<dbReference type="VEuPathDB" id="FungiDB:HMPREF1541_07392"/>
<name>W2RPW2_CYPE1</name>
<dbReference type="OrthoDB" id="5562676at2759"/>
<accession>W2RPW2</accession>
<dbReference type="InterPro" id="IPR018786">
    <property type="entry name" value="Mit_KHE1"/>
</dbReference>
<dbReference type="Pfam" id="PF10173">
    <property type="entry name" value="Mit_KHE1"/>
    <property type="match status" value="1"/>
</dbReference>
<proteinExistence type="predicted"/>